<name>A0AAV5AYL8_9FLAO</name>
<dbReference type="InterPro" id="IPR011047">
    <property type="entry name" value="Quinoprotein_ADH-like_sf"/>
</dbReference>
<proteinExistence type="predicted"/>
<evidence type="ECO:0008006" key="5">
    <source>
        <dbReference type="Google" id="ProtNLM"/>
    </source>
</evidence>
<dbReference type="AlphaFoldDB" id="A0AAV5AYL8"/>
<dbReference type="InterPro" id="IPR015943">
    <property type="entry name" value="WD40/YVTN_repeat-like_dom_sf"/>
</dbReference>
<dbReference type="Proteomes" id="UP001207736">
    <property type="component" value="Unassembled WGS sequence"/>
</dbReference>
<dbReference type="Gene3D" id="2.130.10.10">
    <property type="entry name" value="YVTN repeat-like/Quinoprotein amine dehydrogenase"/>
    <property type="match status" value="1"/>
</dbReference>
<evidence type="ECO:0000313" key="1">
    <source>
        <dbReference type="EMBL" id="GJM51570.1"/>
    </source>
</evidence>
<reference evidence="1 4" key="1">
    <citation type="submission" date="2021-11" db="EMBL/GenBank/DDBJ databases">
        <title>Draft genome sequence of Capnocytophaga sp. strain KC07075 isolated from cat oral cavity.</title>
        <authorList>
            <person name="Suzuki M."/>
            <person name="Imaoka K."/>
            <person name="Kimura M."/>
            <person name="Morikawa S."/>
            <person name="Maeda K."/>
        </authorList>
    </citation>
    <scope>NUCLEOTIDE SEQUENCE</scope>
    <source>
        <strain evidence="1">KC07075</strain>
        <strain evidence="2 4">KC07079</strain>
    </source>
</reference>
<comment type="caution">
    <text evidence="1">The sequence shown here is derived from an EMBL/GenBank/DDBJ whole genome shotgun (WGS) entry which is preliminary data.</text>
</comment>
<evidence type="ECO:0000313" key="2">
    <source>
        <dbReference type="EMBL" id="GJM54005.1"/>
    </source>
</evidence>
<keyword evidence="4" id="KW-1185">Reference proteome</keyword>
<protein>
    <recommendedName>
        <fullName evidence="5">PQQ enzyme repeat protein</fullName>
    </recommendedName>
</protein>
<dbReference type="RefSeq" id="WP_264847719.1">
    <property type="nucleotide sequence ID" value="NZ_BPMA01000069.1"/>
</dbReference>
<dbReference type="EMBL" id="BQKB01000057">
    <property type="protein sequence ID" value="GJM54005.1"/>
    <property type="molecule type" value="Genomic_DNA"/>
</dbReference>
<accession>A0AAV5AYL8</accession>
<sequence length="178" mass="21107">MYLYENKLIVVAGNSVLAMDIEKGNIIWQVKYDDFQPFTLHINNNFAYLSKGAFYSVIDLEKGEKVLETMLFRPFDHDEKYEKANLAMVGSDMTFYNNYLYFSDKHKGKYYLAKLNPQTAKIEEYQFLEEITSNLHPPKFYDDKMFLLDNKSVYLRARIIPFPLNLILYSKNVIYLKK</sequence>
<dbReference type="SUPFAM" id="SSF50998">
    <property type="entry name" value="Quinoprotein alcohol dehydrogenase-like"/>
    <property type="match status" value="1"/>
</dbReference>
<evidence type="ECO:0000313" key="3">
    <source>
        <dbReference type="Proteomes" id="UP001207736"/>
    </source>
</evidence>
<evidence type="ECO:0000313" key="4">
    <source>
        <dbReference type="Proteomes" id="UP001208692"/>
    </source>
</evidence>
<dbReference type="Proteomes" id="UP001208692">
    <property type="component" value="Unassembled WGS sequence"/>
</dbReference>
<organism evidence="1 3">
    <name type="scientific">Capnocytophaga catalasegens</name>
    <dbReference type="NCBI Taxonomy" id="1004260"/>
    <lineage>
        <taxon>Bacteria</taxon>
        <taxon>Pseudomonadati</taxon>
        <taxon>Bacteroidota</taxon>
        <taxon>Flavobacteriia</taxon>
        <taxon>Flavobacteriales</taxon>
        <taxon>Flavobacteriaceae</taxon>
        <taxon>Capnocytophaga</taxon>
    </lineage>
</organism>
<gene>
    <name evidence="1" type="ORF">RCZ15_25430</name>
    <name evidence="2" type="ORF">RCZ16_23210</name>
</gene>
<dbReference type="EMBL" id="BQKA01000068">
    <property type="protein sequence ID" value="GJM51570.1"/>
    <property type="molecule type" value="Genomic_DNA"/>
</dbReference>